<name>X1P0D1_9ZZZZ</name>
<proteinExistence type="predicted"/>
<organism evidence="2">
    <name type="scientific">marine sediment metagenome</name>
    <dbReference type="NCBI Taxonomy" id="412755"/>
    <lineage>
        <taxon>unclassified sequences</taxon>
        <taxon>metagenomes</taxon>
        <taxon>ecological metagenomes</taxon>
    </lineage>
</organism>
<sequence length="78" mass="8392">ALQQGAERPDAWEVADSMLELGIGICALLGGVYGTRAVGFLRQARTKSKALQEIIAGNELYKKHNESSAPASVFRYPA</sequence>
<gene>
    <name evidence="2" type="ORF">S06H3_59497</name>
</gene>
<keyword evidence="1" id="KW-0812">Transmembrane</keyword>
<comment type="caution">
    <text evidence="2">The sequence shown here is derived from an EMBL/GenBank/DDBJ whole genome shotgun (WGS) entry which is preliminary data.</text>
</comment>
<feature type="transmembrane region" description="Helical" evidence="1">
    <location>
        <begin position="21"/>
        <end position="41"/>
    </location>
</feature>
<protein>
    <submittedName>
        <fullName evidence="2">Uncharacterized protein</fullName>
    </submittedName>
</protein>
<feature type="non-terminal residue" evidence="2">
    <location>
        <position position="1"/>
    </location>
</feature>
<dbReference type="EMBL" id="BARV01038666">
    <property type="protein sequence ID" value="GAI49767.1"/>
    <property type="molecule type" value="Genomic_DNA"/>
</dbReference>
<reference evidence="2" key="1">
    <citation type="journal article" date="2014" name="Front. Microbiol.">
        <title>High frequency of phylogenetically diverse reductive dehalogenase-homologous genes in deep subseafloor sedimentary metagenomes.</title>
        <authorList>
            <person name="Kawai M."/>
            <person name="Futagami T."/>
            <person name="Toyoda A."/>
            <person name="Takaki Y."/>
            <person name="Nishi S."/>
            <person name="Hori S."/>
            <person name="Arai W."/>
            <person name="Tsubouchi T."/>
            <person name="Morono Y."/>
            <person name="Uchiyama I."/>
            <person name="Ito T."/>
            <person name="Fujiyama A."/>
            <person name="Inagaki F."/>
            <person name="Takami H."/>
        </authorList>
    </citation>
    <scope>NUCLEOTIDE SEQUENCE</scope>
    <source>
        <strain evidence="2">Expedition CK06-06</strain>
    </source>
</reference>
<accession>X1P0D1</accession>
<evidence type="ECO:0000256" key="1">
    <source>
        <dbReference type="SAM" id="Phobius"/>
    </source>
</evidence>
<keyword evidence="1" id="KW-1133">Transmembrane helix</keyword>
<keyword evidence="1" id="KW-0472">Membrane</keyword>
<dbReference type="AlphaFoldDB" id="X1P0D1"/>
<evidence type="ECO:0000313" key="2">
    <source>
        <dbReference type="EMBL" id="GAI49767.1"/>
    </source>
</evidence>